<sequence>MADARVVLTGKTGGAEIVFGFARTITLVKPGHDGFDGCDETRNLKVSADVPVVSGATSTNGSDHGDLMLVFDEPAASAGREPATGAVAAAGEQVVAPADGVGQGISVEVFAHKHTTTYF</sequence>
<evidence type="ECO:0000313" key="2">
    <source>
        <dbReference type="Proteomes" id="UP000645612"/>
    </source>
</evidence>
<organism evidence="1 2">
    <name type="scientific">Burkholderia cepacia</name>
    <name type="common">Pseudomonas cepacia</name>
    <dbReference type="NCBI Taxonomy" id="292"/>
    <lineage>
        <taxon>Bacteria</taxon>
        <taxon>Pseudomonadati</taxon>
        <taxon>Pseudomonadota</taxon>
        <taxon>Betaproteobacteria</taxon>
        <taxon>Burkholderiales</taxon>
        <taxon>Burkholderiaceae</taxon>
        <taxon>Burkholderia</taxon>
        <taxon>Burkholderia cepacia complex</taxon>
    </lineage>
</organism>
<dbReference type="RefSeq" id="WP_176130321.1">
    <property type="nucleotide sequence ID" value="NZ_CADDZZ010000006.1"/>
</dbReference>
<reference evidence="1" key="1">
    <citation type="submission" date="2020-12" db="EMBL/GenBank/DDBJ databases">
        <title>Burkholderia cepacia complex in Mexico.</title>
        <authorList>
            <person name="Estrada P."/>
        </authorList>
    </citation>
    <scope>NUCLEOTIDE SEQUENCE</scope>
    <source>
        <strain evidence="1">871</strain>
    </source>
</reference>
<accession>A0A8I1ANY9</accession>
<dbReference type="EMBL" id="JAEDXG010000001">
    <property type="protein sequence ID" value="MBH9695133.1"/>
    <property type="molecule type" value="Genomic_DNA"/>
</dbReference>
<evidence type="ECO:0000313" key="1">
    <source>
        <dbReference type="EMBL" id="MBH9695133.1"/>
    </source>
</evidence>
<dbReference type="AlphaFoldDB" id="A0A8I1ANY9"/>
<dbReference type="Proteomes" id="UP000645612">
    <property type="component" value="Unassembled WGS sequence"/>
</dbReference>
<protein>
    <submittedName>
        <fullName evidence="1">Uncharacterized protein</fullName>
    </submittedName>
</protein>
<comment type="caution">
    <text evidence="1">The sequence shown here is derived from an EMBL/GenBank/DDBJ whole genome shotgun (WGS) entry which is preliminary data.</text>
</comment>
<name>A0A8I1ANY9_BURCE</name>
<proteinExistence type="predicted"/>
<gene>
    <name evidence="1" type="ORF">JAO13_01565</name>
</gene>